<evidence type="ECO:0000313" key="1">
    <source>
        <dbReference type="EMBL" id="KKL59607.1"/>
    </source>
</evidence>
<gene>
    <name evidence="1" type="ORF">LCGC14_2213590</name>
</gene>
<organism evidence="1">
    <name type="scientific">marine sediment metagenome</name>
    <dbReference type="NCBI Taxonomy" id="412755"/>
    <lineage>
        <taxon>unclassified sequences</taxon>
        <taxon>metagenomes</taxon>
        <taxon>ecological metagenomes</taxon>
    </lineage>
</organism>
<feature type="non-terminal residue" evidence="1">
    <location>
        <position position="1"/>
    </location>
</feature>
<reference evidence="1" key="1">
    <citation type="journal article" date="2015" name="Nature">
        <title>Complex archaea that bridge the gap between prokaryotes and eukaryotes.</title>
        <authorList>
            <person name="Spang A."/>
            <person name="Saw J.H."/>
            <person name="Jorgensen S.L."/>
            <person name="Zaremba-Niedzwiedzka K."/>
            <person name="Martijn J."/>
            <person name="Lind A.E."/>
            <person name="van Eijk R."/>
            <person name="Schleper C."/>
            <person name="Guy L."/>
            <person name="Ettema T.J."/>
        </authorList>
    </citation>
    <scope>NUCLEOTIDE SEQUENCE</scope>
</reference>
<sequence length="68" mass="7830">FISHYLISQSAFYLTCEKANHTIKFFNRRSLDEDYADDFDTRSIKQIAFMRNSSGATTWLGTWGSNGP</sequence>
<name>A0A0F9G8M9_9ZZZZ</name>
<proteinExistence type="predicted"/>
<protein>
    <submittedName>
        <fullName evidence="1">Uncharacterized protein</fullName>
    </submittedName>
</protein>
<accession>A0A0F9G8M9</accession>
<dbReference type="AlphaFoldDB" id="A0A0F9G8M9"/>
<dbReference type="EMBL" id="LAZR01029427">
    <property type="protein sequence ID" value="KKL59607.1"/>
    <property type="molecule type" value="Genomic_DNA"/>
</dbReference>
<comment type="caution">
    <text evidence="1">The sequence shown here is derived from an EMBL/GenBank/DDBJ whole genome shotgun (WGS) entry which is preliminary data.</text>
</comment>